<name>A0ABT9LZ68_9BACL</name>
<evidence type="ECO:0000313" key="1">
    <source>
        <dbReference type="EMBL" id="MDP9729565.1"/>
    </source>
</evidence>
<organism evidence="1 2">
    <name type="scientific">Alicyclobacillus tolerans</name>
    <dbReference type="NCBI Taxonomy" id="90970"/>
    <lineage>
        <taxon>Bacteria</taxon>
        <taxon>Bacillati</taxon>
        <taxon>Bacillota</taxon>
        <taxon>Bacilli</taxon>
        <taxon>Bacillales</taxon>
        <taxon>Alicyclobacillaceae</taxon>
        <taxon>Alicyclobacillus</taxon>
    </lineage>
</organism>
<keyword evidence="2" id="KW-1185">Reference proteome</keyword>
<accession>A0ABT9LZ68</accession>
<evidence type="ECO:0000313" key="2">
    <source>
        <dbReference type="Proteomes" id="UP001229209"/>
    </source>
</evidence>
<dbReference type="RefSeq" id="WP_203114186.1">
    <property type="nucleotide sequence ID" value="NZ_JAURUO010000017.1"/>
</dbReference>
<gene>
    <name evidence="1" type="ORF">J2S04_002539</name>
</gene>
<reference evidence="1 2" key="1">
    <citation type="submission" date="2023-07" db="EMBL/GenBank/DDBJ databases">
        <title>Genomic Encyclopedia of Type Strains, Phase IV (KMG-IV): sequencing the most valuable type-strain genomes for metagenomic binning, comparative biology and taxonomic classification.</title>
        <authorList>
            <person name="Goeker M."/>
        </authorList>
    </citation>
    <scope>NUCLEOTIDE SEQUENCE [LARGE SCALE GENOMIC DNA]</scope>
    <source>
        <strain evidence="1 2">DSM 25924</strain>
    </source>
</reference>
<dbReference type="Proteomes" id="UP001229209">
    <property type="component" value="Unassembled WGS sequence"/>
</dbReference>
<proteinExistence type="predicted"/>
<sequence length="78" mass="9263">MYEVVCDKYGDLTDLRIIRDTWVRLCSQTKVIHNLLRRIVMQKSRGERIVIHTNDLFIKSLELTELYRTSSLPDRAIL</sequence>
<dbReference type="EMBL" id="JAURUO010000017">
    <property type="protein sequence ID" value="MDP9729565.1"/>
    <property type="molecule type" value="Genomic_DNA"/>
</dbReference>
<comment type="caution">
    <text evidence="1">The sequence shown here is derived from an EMBL/GenBank/DDBJ whole genome shotgun (WGS) entry which is preliminary data.</text>
</comment>
<protein>
    <submittedName>
        <fullName evidence="1">Uncharacterized protein</fullName>
    </submittedName>
</protein>